<dbReference type="Proteomes" id="UP000232673">
    <property type="component" value="Unassembled WGS sequence"/>
</dbReference>
<feature type="domain" description="NodB homology" evidence="3">
    <location>
        <begin position="148"/>
        <end position="213"/>
    </location>
</feature>
<proteinExistence type="predicted"/>
<dbReference type="Gene3D" id="3.20.20.370">
    <property type="entry name" value="Glycoside hydrolase/deacetylase"/>
    <property type="match status" value="1"/>
</dbReference>
<organism evidence="4 5">
    <name type="scientific">Salegentibacter salinarum</name>
    <dbReference type="NCBI Taxonomy" id="447422"/>
    <lineage>
        <taxon>Bacteria</taxon>
        <taxon>Pseudomonadati</taxon>
        <taxon>Bacteroidota</taxon>
        <taxon>Flavobacteriia</taxon>
        <taxon>Flavobacteriales</taxon>
        <taxon>Flavobacteriaceae</taxon>
        <taxon>Salegentibacter</taxon>
    </lineage>
</organism>
<feature type="domain" description="NodB homology" evidence="3">
    <location>
        <begin position="21"/>
        <end position="68"/>
    </location>
</feature>
<name>A0A2N0U2A2_9FLAO</name>
<comment type="subcellular location">
    <subcellularLocation>
        <location evidence="1">Secreted</location>
    </subcellularLocation>
</comment>
<dbReference type="Pfam" id="PF01522">
    <property type="entry name" value="Polysacc_deac_1"/>
    <property type="match status" value="2"/>
</dbReference>
<dbReference type="InterPro" id="IPR011330">
    <property type="entry name" value="Glyco_hydro/deAcase_b/a-brl"/>
</dbReference>
<dbReference type="GO" id="GO:0016810">
    <property type="term" value="F:hydrolase activity, acting on carbon-nitrogen (but not peptide) bonds"/>
    <property type="evidence" value="ECO:0007669"/>
    <property type="project" value="InterPro"/>
</dbReference>
<accession>A0A2N0U2A2</accession>
<dbReference type="SUPFAM" id="SSF88713">
    <property type="entry name" value="Glycoside hydrolase/deacetylase"/>
    <property type="match status" value="1"/>
</dbReference>
<dbReference type="GO" id="GO:0005975">
    <property type="term" value="P:carbohydrate metabolic process"/>
    <property type="evidence" value="ECO:0007669"/>
    <property type="project" value="InterPro"/>
</dbReference>
<dbReference type="AlphaFoldDB" id="A0A2N0U2A2"/>
<dbReference type="PANTHER" id="PTHR34216">
    <property type="match status" value="1"/>
</dbReference>
<dbReference type="GO" id="GO:0005576">
    <property type="term" value="C:extracellular region"/>
    <property type="evidence" value="ECO:0007669"/>
    <property type="project" value="UniProtKB-SubCell"/>
</dbReference>
<evidence type="ECO:0000256" key="2">
    <source>
        <dbReference type="ARBA" id="ARBA00022729"/>
    </source>
</evidence>
<gene>
    <name evidence="4" type="ORF">APR41_11980</name>
</gene>
<dbReference type="InterPro" id="IPR002509">
    <property type="entry name" value="NODB_dom"/>
</dbReference>
<evidence type="ECO:0000256" key="1">
    <source>
        <dbReference type="ARBA" id="ARBA00004613"/>
    </source>
</evidence>
<keyword evidence="2" id="KW-0732">Signal</keyword>
<keyword evidence="5" id="KW-1185">Reference proteome</keyword>
<comment type="caution">
    <text evidence="4">The sequence shown here is derived from an EMBL/GenBank/DDBJ whole genome shotgun (WGS) entry which is preliminary data.</text>
</comment>
<dbReference type="InterPro" id="IPR051398">
    <property type="entry name" value="Polysacch_Deacetylase"/>
</dbReference>
<reference evidence="4 5" key="1">
    <citation type="submission" date="2015-10" db="EMBL/GenBank/DDBJ databases">
        <title>Draft genome sequence of Salegentibacter salinarum KCTC 12975.</title>
        <authorList>
            <person name="Lin W."/>
            <person name="Zheng Q."/>
        </authorList>
    </citation>
    <scope>NUCLEOTIDE SEQUENCE [LARGE SCALE GENOMIC DNA]</scope>
    <source>
        <strain evidence="4 5">KCTC 12975</strain>
    </source>
</reference>
<dbReference type="PANTHER" id="PTHR34216:SF3">
    <property type="entry name" value="POLY-BETA-1,6-N-ACETYL-D-GLUCOSAMINE N-DEACETYLASE"/>
    <property type="match status" value="1"/>
</dbReference>
<dbReference type="EMBL" id="LKTS01000002">
    <property type="protein sequence ID" value="PKD21127.1"/>
    <property type="molecule type" value="Genomic_DNA"/>
</dbReference>
<dbReference type="STRING" id="447422.SAMN05660903_02443"/>
<evidence type="ECO:0000313" key="4">
    <source>
        <dbReference type="EMBL" id="PKD21127.1"/>
    </source>
</evidence>
<sequence length="288" mass="33499">MSNYGAFISQDELLSYKETPLDKNYFLITFDDGLKEQYELAKPILEEMGIPYIFFINTSNFSEEKVSLVHKIHLLRSYVAPEILLQKLNTEILTGNEKKAALQHYNYDTEENAILKYFLNFRLSIIEQKEFIDPLFTKYFEEKKVAEELYFSEEMLHKLYTEGVLASHSHGHLPLGRLKASEIRKEMQNTQDFFLEKFGKKAKALSYPYGSRDSCEGIGNLLKNSGFKLGFTMERGANNSLQDDSLLLARYDCNDLPGGKNDLFKNRNPFESANLRKWHTYENSFTHK</sequence>
<evidence type="ECO:0000259" key="3">
    <source>
        <dbReference type="Pfam" id="PF01522"/>
    </source>
</evidence>
<protein>
    <recommendedName>
        <fullName evidence="3">NodB homology domain-containing protein</fullName>
    </recommendedName>
</protein>
<evidence type="ECO:0000313" key="5">
    <source>
        <dbReference type="Proteomes" id="UP000232673"/>
    </source>
</evidence>